<organism evidence="7 8">
    <name type="scientific">Botryobasidium botryosum (strain FD-172 SS1)</name>
    <dbReference type="NCBI Taxonomy" id="930990"/>
    <lineage>
        <taxon>Eukaryota</taxon>
        <taxon>Fungi</taxon>
        <taxon>Dikarya</taxon>
        <taxon>Basidiomycota</taxon>
        <taxon>Agaricomycotina</taxon>
        <taxon>Agaricomycetes</taxon>
        <taxon>Cantharellales</taxon>
        <taxon>Botryobasidiaceae</taxon>
        <taxon>Botryobasidium</taxon>
    </lineage>
</organism>
<evidence type="ECO:0000256" key="5">
    <source>
        <dbReference type="SAM" id="MobiDB-lite"/>
    </source>
</evidence>
<dbReference type="OrthoDB" id="2423195at2759"/>
<name>A0A067MB49_BOTB1</name>
<dbReference type="Pfam" id="PF13086">
    <property type="entry name" value="AAA_11"/>
    <property type="match status" value="1"/>
</dbReference>
<comment type="similarity">
    <text evidence="1">Belongs to the CbxX/CfxQ family.</text>
</comment>
<dbReference type="Gene3D" id="3.40.50.300">
    <property type="entry name" value="P-loop containing nucleotide triphosphate hydrolases"/>
    <property type="match status" value="6"/>
</dbReference>
<dbReference type="InterPro" id="IPR003593">
    <property type="entry name" value="AAA+_ATPase"/>
</dbReference>
<dbReference type="EMBL" id="KL198054">
    <property type="protein sequence ID" value="KDQ11900.1"/>
    <property type="molecule type" value="Genomic_DNA"/>
</dbReference>
<evidence type="ECO:0000313" key="8">
    <source>
        <dbReference type="Proteomes" id="UP000027195"/>
    </source>
</evidence>
<feature type="domain" description="AAA+ ATPase" evidence="6">
    <location>
        <begin position="1609"/>
        <end position="1727"/>
    </location>
</feature>
<feature type="coiled-coil region" evidence="4">
    <location>
        <begin position="2192"/>
        <end position="2289"/>
    </location>
</feature>
<dbReference type="CDD" id="cd06008">
    <property type="entry name" value="NF-X1-zinc-finger"/>
    <property type="match status" value="1"/>
</dbReference>
<dbReference type="Pfam" id="PF00004">
    <property type="entry name" value="AAA"/>
    <property type="match status" value="3"/>
</dbReference>
<feature type="compositionally biased region" description="Polar residues" evidence="5">
    <location>
        <begin position="1211"/>
        <end position="1230"/>
    </location>
</feature>
<dbReference type="STRING" id="930990.A0A067MB49"/>
<feature type="region of interest" description="Disordered" evidence="5">
    <location>
        <begin position="1210"/>
        <end position="1280"/>
    </location>
</feature>
<evidence type="ECO:0000256" key="1">
    <source>
        <dbReference type="ARBA" id="ARBA00010378"/>
    </source>
</evidence>
<dbReference type="HOGENOM" id="CLU_001133_0_0_1"/>
<reference evidence="8" key="1">
    <citation type="journal article" date="2014" name="Proc. Natl. Acad. Sci. U.S.A.">
        <title>Extensive sampling of basidiomycete genomes demonstrates inadequacy of the white-rot/brown-rot paradigm for wood decay fungi.</title>
        <authorList>
            <person name="Riley R."/>
            <person name="Salamov A.A."/>
            <person name="Brown D.W."/>
            <person name="Nagy L.G."/>
            <person name="Floudas D."/>
            <person name="Held B.W."/>
            <person name="Levasseur A."/>
            <person name="Lombard V."/>
            <person name="Morin E."/>
            <person name="Otillar R."/>
            <person name="Lindquist E.A."/>
            <person name="Sun H."/>
            <person name="LaButti K.M."/>
            <person name="Schmutz J."/>
            <person name="Jabbour D."/>
            <person name="Luo H."/>
            <person name="Baker S.E."/>
            <person name="Pisabarro A.G."/>
            <person name="Walton J.D."/>
            <person name="Blanchette R.A."/>
            <person name="Henrissat B."/>
            <person name="Martin F."/>
            <person name="Cullen D."/>
            <person name="Hibbett D.S."/>
            <person name="Grigoriev I.V."/>
        </authorList>
    </citation>
    <scope>NUCLEOTIDE SEQUENCE [LARGE SCALE GENOMIC DNA]</scope>
    <source>
        <strain evidence="8">FD-172 SS1</strain>
    </source>
</reference>
<evidence type="ECO:0000256" key="4">
    <source>
        <dbReference type="SAM" id="Coils"/>
    </source>
</evidence>
<dbReference type="CDD" id="cd00009">
    <property type="entry name" value="AAA"/>
    <property type="match status" value="2"/>
</dbReference>
<dbReference type="CDD" id="cd17936">
    <property type="entry name" value="EEXXEc_NFX1"/>
    <property type="match status" value="1"/>
</dbReference>
<dbReference type="GO" id="GO:0016887">
    <property type="term" value="F:ATP hydrolysis activity"/>
    <property type="evidence" value="ECO:0007669"/>
    <property type="project" value="InterPro"/>
</dbReference>
<dbReference type="PANTHER" id="PTHR43392">
    <property type="entry name" value="AAA-TYPE ATPASE FAMILY PROTEIN / ANKYRIN REPEAT FAMILY PROTEIN"/>
    <property type="match status" value="1"/>
</dbReference>
<dbReference type="FunFam" id="3.40.50.300:FF:000216">
    <property type="entry name" value="Type VII secretion ATPase EccA"/>
    <property type="match status" value="3"/>
</dbReference>
<keyword evidence="2" id="KW-0547">Nucleotide-binding</keyword>
<dbReference type="InterPro" id="IPR041679">
    <property type="entry name" value="DNA2/NAM7-like_C"/>
</dbReference>
<feature type="coiled-coil region" evidence="4">
    <location>
        <begin position="1168"/>
        <end position="1205"/>
    </location>
</feature>
<keyword evidence="4" id="KW-0175">Coiled coil</keyword>
<dbReference type="GO" id="GO:0004386">
    <property type="term" value="F:helicase activity"/>
    <property type="evidence" value="ECO:0007669"/>
    <property type="project" value="InterPro"/>
</dbReference>
<evidence type="ECO:0000259" key="6">
    <source>
        <dbReference type="SMART" id="SM00382"/>
    </source>
</evidence>
<evidence type="ECO:0000256" key="2">
    <source>
        <dbReference type="ARBA" id="ARBA00022741"/>
    </source>
</evidence>
<dbReference type="InterPro" id="IPR000641">
    <property type="entry name" value="CbxX/CfxQ"/>
</dbReference>
<dbReference type="InterPro" id="IPR047187">
    <property type="entry name" value="SF1_C_Upf1"/>
</dbReference>
<feature type="domain" description="AAA+ ATPase" evidence="6">
    <location>
        <begin position="1888"/>
        <end position="2025"/>
    </location>
</feature>
<dbReference type="SMART" id="SM00382">
    <property type="entry name" value="AAA"/>
    <property type="match status" value="4"/>
</dbReference>
<dbReference type="PRINTS" id="PR00819">
    <property type="entry name" value="CBXCFQXSUPER"/>
</dbReference>
<keyword evidence="3" id="KW-0067">ATP-binding</keyword>
<dbReference type="InterPro" id="IPR050773">
    <property type="entry name" value="CbxX/CfxQ_RuBisCO_ESX"/>
</dbReference>
<dbReference type="Pfam" id="PF17866">
    <property type="entry name" value="AAA_lid_6"/>
    <property type="match status" value="2"/>
</dbReference>
<evidence type="ECO:0000256" key="3">
    <source>
        <dbReference type="ARBA" id="ARBA00022840"/>
    </source>
</evidence>
<dbReference type="InterPro" id="IPR041677">
    <property type="entry name" value="DNA2/NAM7_AAA_11"/>
</dbReference>
<protein>
    <recommendedName>
        <fullName evidence="6">AAA+ ATPase domain-containing protein</fullName>
    </recommendedName>
</protein>
<dbReference type="InParanoid" id="A0A067MB49"/>
<sequence>MTTNTRLARLSKHFDTIIQGRLALTPKNSPLFLEAICAQEDPASCVNKLIASKAGLTSLQAAMRFDLSVAFFNGPATALLQYLRAPDLQSIGGGNFLNEILLKIVEPPIFWTSFIRAFQAGGLQEDAQLCFAWLLLQLVSVSGDTAGSYREVAQNPVILDSLLDSPHFEMRTIAQKIKHIVDTRSASTADDADGPGGRHDNDFVDFREISILPTADEITSTEPPFLRPSAALDDPKTADTRLAMYLDNQFRLLREDMLYEMREELLIALGKKKGKHRGVVLDGFTVLDVHCGPDDRRCKWGVTFACHQDLWQLKKINLEDRKKYLIENRKIIKHQSQACLLVDGEVVAFPTINRDESLLAQKPPVIVLQFEGEASVVKSLLKFKTGKQIKLIQIDTAVFSFEPVLKALQDKTTIPLSSEILFWTESSDTGKLSGSSQPMGIVQAVRKNPGQDLQRLLGTTKSIILDKSQSASLLSGLTQKVSLIQGPPGTGKSFIGALLAKAIHDSTKQTILVVCYTNHALDQFLEDLLDIGIPEQSMIRLGGKSTPRTAGMTLQAQSRGGFARGKADWRVIDALKSKAELLCSSLQAAFKRYIASNVSDQALMEHLEFDAPAYFYAFEVPRSADNMTVVGKKGQAMSPYYLLNQWVGGRDAGHFKRYHHVLEASEIWRTPPPLRRTQLAKWKHDILKEQAAEIYDLAKRYNECRDQLDRKFSENTGAILGSKRIVGCTTTAAAKYTEDIRAASPEVLLVEEAGEILETHVLTAMGSEMKQLILIGDHKQLRPKVNNYQLTVEKGEGYDLNRSLFERLVLKGYPHETLTQQHRMRPEISALIRHLTYPDLVDAAGTKNRPNARGIRGNIVFINHEYPEDEAPQLADRRDMNSTSSKQNTFEVQMILKIVRYLAQQGYRSDQIVILTPYLGQLHKLTAALSANNDPILNDMDSFELVRAGLMPAAAAKMSKKPIRLATIDNYQGEESDIVLVTLVRSNSPRDIGFMSSPERLNVLLSRARDSLVMIGNAETFLNARKGKELWVQLFEMLRRDGYIHDGLPVKCERHPTRIALLRRPEDFDEECPDGGCKEPCGTMLNCGLHVCPSKCHQLADHSKMPCEYAMASKCPKGHIQNWRCHKKAPVACTKCDRDTKLAEQKRQRDFDLQEKRDAEQLAHAKRLAELDEKIASERQAIRDAQLAKERNAAVQQKEKDLQDAIDMAAQASTTSRASETPSPPQTTNAAPDVKSSPPQQATKAGVPARSEPKAPIGSTTRRPAKISQPAPKSPSQLEWERMKTVDGESNDAIDAIMELVGLEEVKVQVLRVKSRIDVTKRQNTSLKHERFNTLLLGNPGTGKTTVARQYAKFLTSLQVLPGSAFIETTGSRLANDGVSGIKKHIEEVINAGGGAIFVDEAYQLTGEHNFQGRQVLDFLLAEMENRVGSIVFILAGYKKQMEKFMEHNPGLTSRLPYTLYFEDYTDEELLSMLEQLLQKRYQGRMQVEDGVRGLYGRIAVRRLARGRGREGFGNARALQNMFSKICDRQAERVAKERREGLSPGDFLFTNEDIIGPDPSKAITKSAAWEKLQTLTGLGAVKQSVSNQIDLITVNYKRELQEIEPIQMSLNRVFLGSPGTGKTTVAKLYGQILTDLGLLSNGEVVLKNPADFIGSVLGQSESNTKAILANTVGKVLVIDEAYMLYGGTGGAGKQNVPYKVAVIDTIVAEVQSVPGEDRCVLLLGYKDQIVEMFQNVNPGLSRRFAIEDGFHFEDFTDSELLEILNLKLKNQDLEATDDAKRVAIEVLSRSRNRPNFGNGGEVENLLGKAKNHYQSRYKSVPVANRPASLVFEPQDFDPDFDRNMHASANLEKLFEDVVGCEDIVRKLGNHQKVAQAMKIRGIDARNEIPMAYVFKGPPGTGKTTTARKMGHVYYDMGFLSSPEVVECSASDLIGEYVGQTGPKTKGVFEKALGRVLFVDEAYRLSEGRFAKEAIDELVGAMTQERYKAKIVIILAGYDQEMNELMAVNPGLSSRFPDEVVFRNMRPAHCLEVLDKELKKKGIHSPELSDPSSADYAEMSRLIEDLCGLPAWGNARDIMNLAKQMVNLVFTKLASESEPSSAPTLARGDAIACVKAMLADRRERYANVPRGIRSGSSSEPLQQPRDAPPSTPPSIRTAQVIKTPVPAHDKEQAPSGPSDGRDDGVSDEIWHQLQADKKAAEDASKALQLLEQERLKAANLERAKRAKARLLAARLAEEVEAAKRKELERRQEEARAQAARAKAALDLLEARRKEEERKRQKEAKDQAALRRMGVCCAGFQWIKQATGYRCAGGSHFVGNEALG</sequence>
<dbReference type="GO" id="GO:0005524">
    <property type="term" value="F:ATP binding"/>
    <property type="evidence" value="ECO:0007669"/>
    <property type="project" value="UniProtKB-KW"/>
</dbReference>
<dbReference type="PANTHER" id="PTHR43392:SF2">
    <property type="entry name" value="AAA-TYPE ATPASE FAMILY PROTEIN _ ANKYRIN REPEAT FAMILY PROTEIN"/>
    <property type="match status" value="1"/>
</dbReference>
<dbReference type="SUPFAM" id="SSF52540">
    <property type="entry name" value="P-loop containing nucleoside triphosphate hydrolases"/>
    <property type="match status" value="4"/>
</dbReference>
<dbReference type="Proteomes" id="UP000027195">
    <property type="component" value="Unassembled WGS sequence"/>
</dbReference>
<accession>A0A067MB49</accession>
<dbReference type="InterPro" id="IPR003959">
    <property type="entry name" value="ATPase_AAA_core"/>
</dbReference>
<dbReference type="InterPro" id="IPR041627">
    <property type="entry name" value="AAA_lid_6"/>
</dbReference>
<dbReference type="FunFam" id="1.10.8.60:FF:000159">
    <property type="entry name" value="p-loop containing nucleoside triphosphate hydrolase protein"/>
    <property type="match status" value="1"/>
</dbReference>
<dbReference type="FunFam" id="3.40.50.300:FF:001660">
    <property type="entry name" value="NF-X1 finger and helicase protein, putative"/>
    <property type="match status" value="1"/>
</dbReference>
<feature type="domain" description="AAA+ ATPase" evidence="6">
    <location>
        <begin position="478"/>
        <end position="900"/>
    </location>
</feature>
<feature type="domain" description="AAA+ ATPase" evidence="6">
    <location>
        <begin position="1330"/>
        <end position="1466"/>
    </location>
</feature>
<gene>
    <name evidence="7" type="ORF">BOTBODRAFT_189574</name>
</gene>
<proteinExistence type="inferred from homology"/>
<dbReference type="InterPro" id="IPR027417">
    <property type="entry name" value="P-loop_NTPase"/>
</dbReference>
<dbReference type="FunFam" id="1.10.8.60:FF:000160">
    <property type="entry name" value="WGS project CABT00000000 data, contig 2.55"/>
    <property type="match status" value="1"/>
</dbReference>
<dbReference type="Gene3D" id="1.10.8.60">
    <property type="match status" value="2"/>
</dbReference>
<dbReference type="CDD" id="cd18808">
    <property type="entry name" value="SF1_C_Upf1"/>
    <property type="match status" value="1"/>
</dbReference>
<feature type="region of interest" description="Disordered" evidence="5">
    <location>
        <begin position="2124"/>
        <end position="2184"/>
    </location>
</feature>
<evidence type="ECO:0000313" key="7">
    <source>
        <dbReference type="EMBL" id="KDQ11900.1"/>
    </source>
</evidence>
<dbReference type="Pfam" id="PF13087">
    <property type="entry name" value="AAA_12"/>
    <property type="match status" value="1"/>
</dbReference>
<keyword evidence="8" id="KW-1185">Reference proteome</keyword>